<keyword evidence="4 5" id="KW-0472">Membrane</keyword>
<feature type="transmembrane region" description="Helical" evidence="5">
    <location>
        <begin position="12"/>
        <end position="32"/>
    </location>
</feature>
<keyword evidence="2 5" id="KW-0812">Transmembrane</keyword>
<feature type="transmembrane region" description="Helical" evidence="5">
    <location>
        <begin position="105"/>
        <end position="124"/>
    </location>
</feature>
<feature type="transmembrane region" description="Helical" evidence="5">
    <location>
        <begin position="136"/>
        <end position="155"/>
    </location>
</feature>
<keyword evidence="3 5" id="KW-1133">Transmembrane helix</keyword>
<reference evidence="6 7" key="3">
    <citation type="submission" date="2023-06" db="EMBL/GenBank/DDBJ databases">
        <authorList>
            <person name="Zeman M."/>
            <person name="Kubasova T."/>
            <person name="Jahodarova E."/>
            <person name="Nykrynova M."/>
            <person name="Rychlik I."/>
        </authorList>
    </citation>
    <scope>NUCLEOTIDE SEQUENCE [LARGE SCALE GENOMIC DNA]</scope>
    <source>
        <strain evidence="6 7">ET39</strain>
    </source>
</reference>
<evidence type="ECO:0000256" key="2">
    <source>
        <dbReference type="ARBA" id="ARBA00022692"/>
    </source>
</evidence>
<reference evidence="6 7" key="2">
    <citation type="submission" date="2023-06" db="EMBL/GenBank/DDBJ databases">
        <title>Identification and characterization of horizontal gene transfer across gut microbiota members of farm animals based on homology search.</title>
        <authorList>
            <person name="Schwarzerova J."/>
            <person name="Nykrynova M."/>
            <person name="Jureckova K."/>
            <person name="Cejkova D."/>
            <person name="Rychlik I."/>
        </authorList>
    </citation>
    <scope>NUCLEOTIDE SEQUENCE [LARGE SCALE GENOMIC DNA]</scope>
    <source>
        <strain evidence="6 7">ET39</strain>
    </source>
</reference>
<accession>A0ABT7UCA6</accession>
<comment type="caution">
    <text evidence="6">The sequence shown here is derived from an EMBL/GenBank/DDBJ whole genome shotgun (WGS) entry which is preliminary data.</text>
</comment>
<evidence type="ECO:0000256" key="5">
    <source>
        <dbReference type="SAM" id="Phobius"/>
    </source>
</evidence>
<dbReference type="PANTHER" id="PTHR20855:SF3">
    <property type="entry name" value="LD03007P"/>
    <property type="match status" value="1"/>
</dbReference>
<dbReference type="InterPro" id="IPR004254">
    <property type="entry name" value="AdipoR/HlyIII-related"/>
</dbReference>
<evidence type="ECO:0000256" key="4">
    <source>
        <dbReference type="ARBA" id="ARBA00023136"/>
    </source>
</evidence>
<dbReference type="Proteomes" id="UP001529340">
    <property type="component" value="Unassembled WGS sequence"/>
</dbReference>
<feature type="transmembrane region" description="Helical" evidence="5">
    <location>
        <begin position="44"/>
        <end position="65"/>
    </location>
</feature>
<evidence type="ECO:0000256" key="3">
    <source>
        <dbReference type="ARBA" id="ARBA00022989"/>
    </source>
</evidence>
<dbReference type="PANTHER" id="PTHR20855">
    <property type="entry name" value="ADIPOR/PROGESTIN RECEPTOR-RELATED"/>
    <property type="match status" value="1"/>
</dbReference>
<comment type="subcellular location">
    <subcellularLocation>
        <location evidence="1">Membrane</location>
        <topology evidence="1">Multi-pass membrane protein</topology>
    </subcellularLocation>
</comment>
<name>A0ABT7UCA6_9FIRM</name>
<evidence type="ECO:0000313" key="7">
    <source>
        <dbReference type="Proteomes" id="UP001529340"/>
    </source>
</evidence>
<organism evidence="6 7">
    <name type="scientific">Amedibacillus dolichus</name>
    <dbReference type="NCBI Taxonomy" id="31971"/>
    <lineage>
        <taxon>Bacteria</taxon>
        <taxon>Bacillati</taxon>
        <taxon>Bacillota</taxon>
        <taxon>Erysipelotrichia</taxon>
        <taxon>Erysipelotrichales</taxon>
        <taxon>Erysipelotrichaceae</taxon>
        <taxon>Amedibacillus</taxon>
    </lineage>
</organism>
<protein>
    <submittedName>
        <fullName evidence="6">Hemolysin III family protein</fullName>
    </submittedName>
</protein>
<reference evidence="7" key="1">
    <citation type="submission" date="2023-06" db="EMBL/GenBank/DDBJ databases">
        <title>Identification and characterization of horizontal gene transfer across gut microbiota members of farm animals based on homology search.</title>
        <authorList>
            <person name="Zeman M."/>
            <person name="Kubasova T."/>
            <person name="Jahodarova E."/>
            <person name="Nykrynova M."/>
            <person name="Rychlik I."/>
        </authorList>
    </citation>
    <scope>NUCLEOTIDE SEQUENCE [LARGE SCALE GENOMIC DNA]</scope>
    <source>
        <strain evidence="7">ET39</strain>
    </source>
</reference>
<gene>
    <name evidence="6" type="ORF">QUV96_06455</name>
</gene>
<feature type="transmembrane region" description="Helical" evidence="5">
    <location>
        <begin position="190"/>
        <end position="211"/>
    </location>
</feature>
<keyword evidence="7" id="KW-1185">Reference proteome</keyword>
<dbReference type="RefSeq" id="WP_289607737.1">
    <property type="nucleotide sequence ID" value="NZ_JAUDCG010000023.1"/>
</dbReference>
<feature type="transmembrane region" description="Helical" evidence="5">
    <location>
        <begin position="77"/>
        <end position="99"/>
    </location>
</feature>
<dbReference type="EMBL" id="JAUDCG010000023">
    <property type="protein sequence ID" value="MDM8157277.1"/>
    <property type="molecule type" value="Genomic_DNA"/>
</dbReference>
<evidence type="ECO:0000313" key="6">
    <source>
        <dbReference type="EMBL" id="MDM8157277.1"/>
    </source>
</evidence>
<proteinExistence type="predicted"/>
<feature type="transmembrane region" description="Helical" evidence="5">
    <location>
        <begin position="161"/>
        <end position="181"/>
    </location>
</feature>
<dbReference type="Pfam" id="PF03006">
    <property type="entry name" value="HlyIII"/>
    <property type="match status" value="1"/>
</dbReference>
<sequence length="212" mass="23614">MCMPADRLSREEWGNVVTHGCMVLVFLIWMLFGVPDAWQKQPLYGFGILVFFLCMIAMFSASTLYHAMTPGTRAKEIFHVLDHICIYLAIAGSYTPAVLCVMEGAARIGLLAFQWGMVLIGIFYKCFARKKNSKLSLILYLCMGWSVVVLLPQLFQRVSLQFLLLVAGGGVAYSIGAVIYAKKPFAFAHVVWHLFVALASILQGIGFVYVLL</sequence>
<evidence type="ECO:0000256" key="1">
    <source>
        <dbReference type="ARBA" id="ARBA00004141"/>
    </source>
</evidence>